<dbReference type="Gene3D" id="2.30.42.10">
    <property type="match status" value="1"/>
</dbReference>
<dbReference type="GO" id="GO:0007165">
    <property type="term" value="P:signal transduction"/>
    <property type="evidence" value="ECO:0007669"/>
    <property type="project" value="TreeGrafter"/>
</dbReference>
<accession>A0A5M8Q5Q3</accession>
<evidence type="ECO:0000313" key="5">
    <source>
        <dbReference type="Proteomes" id="UP000323866"/>
    </source>
</evidence>
<comment type="caution">
    <text evidence="3">The sequence shown here is derived from an EMBL/GenBank/DDBJ whole genome shotgun (WGS) entry which is preliminary data.</text>
</comment>
<dbReference type="SUPFAM" id="SSF52096">
    <property type="entry name" value="ClpP/crotonase"/>
    <property type="match status" value="1"/>
</dbReference>
<dbReference type="AlphaFoldDB" id="A0A5M8Q5Q3"/>
<feature type="signal peptide" evidence="1">
    <location>
        <begin position="1"/>
        <end position="18"/>
    </location>
</feature>
<feature type="chain" id="PRO_5024331855" evidence="1">
    <location>
        <begin position="19"/>
        <end position="555"/>
    </location>
</feature>
<dbReference type="GO" id="GO:0004175">
    <property type="term" value="F:endopeptidase activity"/>
    <property type="evidence" value="ECO:0007669"/>
    <property type="project" value="TreeGrafter"/>
</dbReference>
<reference evidence="3 5" key="2">
    <citation type="submission" date="2019-09" db="EMBL/GenBank/DDBJ databases">
        <title>A bacterium isolated from glacier soil.</title>
        <authorList>
            <person name="Liu Q."/>
        </authorList>
    </citation>
    <scope>NUCLEOTIDE SEQUENCE [LARGE SCALE GENOMIC DNA]</scope>
    <source>
        <strain evidence="3 5">MDT1-10-3</strain>
    </source>
</reference>
<dbReference type="GO" id="GO:0008236">
    <property type="term" value="F:serine-type peptidase activity"/>
    <property type="evidence" value="ECO:0007669"/>
    <property type="project" value="InterPro"/>
</dbReference>
<protein>
    <submittedName>
        <fullName evidence="4">S41 family peptidase</fullName>
    </submittedName>
</protein>
<evidence type="ECO:0000259" key="2">
    <source>
        <dbReference type="SMART" id="SM00245"/>
    </source>
</evidence>
<gene>
    <name evidence="4" type="ORF">ACD591_13350</name>
    <name evidence="3" type="ORF">FOE74_18875</name>
</gene>
<dbReference type="InterPro" id="IPR036034">
    <property type="entry name" value="PDZ_sf"/>
</dbReference>
<dbReference type="GO" id="GO:0006508">
    <property type="term" value="P:proteolysis"/>
    <property type="evidence" value="ECO:0007669"/>
    <property type="project" value="InterPro"/>
</dbReference>
<feature type="domain" description="Tail specific protease" evidence="2">
    <location>
        <begin position="330"/>
        <end position="530"/>
    </location>
</feature>
<evidence type="ECO:0000313" key="3">
    <source>
        <dbReference type="EMBL" id="KAA6431157.1"/>
    </source>
</evidence>
<dbReference type="Proteomes" id="UP000323866">
    <property type="component" value="Unassembled WGS sequence"/>
</dbReference>
<dbReference type="SMART" id="SM00245">
    <property type="entry name" value="TSPc"/>
    <property type="match status" value="1"/>
</dbReference>
<dbReference type="GO" id="GO:0030288">
    <property type="term" value="C:outer membrane-bounded periplasmic space"/>
    <property type="evidence" value="ECO:0007669"/>
    <property type="project" value="TreeGrafter"/>
</dbReference>
<dbReference type="RefSeq" id="WP_149100184.1">
    <property type="nucleotide sequence ID" value="NZ_BMMG01000007.1"/>
</dbReference>
<evidence type="ECO:0000256" key="1">
    <source>
        <dbReference type="SAM" id="SignalP"/>
    </source>
</evidence>
<dbReference type="InterPro" id="IPR005151">
    <property type="entry name" value="Tail-specific_protease"/>
</dbReference>
<name>A0A5M8Q5Q3_9BACT</name>
<dbReference type="PANTHER" id="PTHR32060:SF30">
    <property type="entry name" value="CARBOXY-TERMINAL PROCESSING PROTEASE CTPA"/>
    <property type="match status" value="1"/>
</dbReference>
<dbReference type="PANTHER" id="PTHR32060">
    <property type="entry name" value="TAIL-SPECIFIC PROTEASE"/>
    <property type="match status" value="1"/>
</dbReference>
<proteinExistence type="predicted"/>
<reference evidence="3 5" key="1">
    <citation type="submission" date="2019-07" db="EMBL/GenBank/DDBJ databases">
        <authorList>
            <person name="Qu J.-H."/>
        </authorList>
    </citation>
    <scope>NUCLEOTIDE SEQUENCE [LARGE SCALE GENOMIC DNA]</scope>
    <source>
        <strain evidence="3 5">MDT1-10-3</strain>
    </source>
</reference>
<reference evidence="4 6" key="3">
    <citation type="submission" date="2024-08" db="EMBL/GenBank/DDBJ databases">
        <authorList>
            <person name="Wei W."/>
        </authorList>
    </citation>
    <scope>NUCLEOTIDE SEQUENCE [LARGE SCALE GENOMIC DNA]</scope>
    <source>
        <strain evidence="4 6">XU2</strain>
    </source>
</reference>
<dbReference type="Gene3D" id="3.90.226.10">
    <property type="entry name" value="2-enoyl-CoA Hydratase, Chain A, domain 1"/>
    <property type="match status" value="1"/>
</dbReference>
<organism evidence="3 5">
    <name type="scientific">Rufibacter glacialis</name>
    <dbReference type="NCBI Taxonomy" id="1259555"/>
    <lineage>
        <taxon>Bacteria</taxon>
        <taxon>Pseudomonadati</taxon>
        <taxon>Bacteroidota</taxon>
        <taxon>Cytophagia</taxon>
        <taxon>Cytophagales</taxon>
        <taxon>Hymenobacteraceae</taxon>
        <taxon>Rufibacter</taxon>
    </lineage>
</organism>
<dbReference type="Pfam" id="PF03572">
    <property type="entry name" value="Peptidase_S41"/>
    <property type="match status" value="1"/>
</dbReference>
<keyword evidence="6" id="KW-1185">Reference proteome</keyword>
<dbReference type="CDD" id="cd07562">
    <property type="entry name" value="Peptidase_S41_TRI"/>
    <property type="match status" value="1"/>
</dbReference>
<dbReference type="OrthoDB" id="5379939at2"/>
<dbReference type="EMBL" id="JBGOGF010000007">
    <property type="protein sequence ID" value="MFA1772280.1"/>
    <property type="molecule type" value="Genomic_DNA"/>
</dbReference>
<dbReference type="EMBL" id="VKKZ01000024">
    <property type="protein sequence ID" value="KAA6431157.1"/>
    <property type="molecule type" value="Genomic_DNA"/>
</dbReference>
<sequence length="555" mass="63596">MKKLLLFLLCFSTLTVFAQPTFTENQKLESLAKVWGFLKYYHPEVAKGKRDWDAELMAKILAVKQARTRQELSHLYAGWLTSLGKVKRCGSCDNNLPDSLLRNITFEWIHDSTTFTPTFSQQLDYIRQNRAQGRNYYVQRRYKFFKTQAYFPNEKLYEDLPDLPAEEYRLVALFRYWNIINYFFPYKYAIGESWDHVLADMIPKFRDAAKPVDYQMALLELSNRIHDGHNFFGTKYTYQYFGYYHVPFQFKIVEGKALVTGFYHERFAKSDGVQLGDVITKIEGKPIEEVLKPNLKYISGSNYSYKLSRVHAVLFTGHTPSLQVTFEKDGTEQTKEIQRHQFARFGYKPDSVTAKGKPWRMLNAEVGYLHMGNLVAKDVSTAMKEVLHSKGLVVDLREYPTPITHAVAAYLKPERSHYALMTYPDLSYPGVFRPNYPWKSGSKNNKNHYQGKVVVLVNEGTMSAGEFSAMNLQTAPNVTIMGSQTAGADGNIVYIPFPGGYKASMSGLGVYYPDGRETQRIGIVPDIEVKPTIAGMQRGEDEVLQRAIQFITSGK</sequence>
<evidence type="ECO:0000313" key="4">
    <source>
        <dbReference type="EMBL" id="MFA1772280.1"/>
    </source>
</evidence>
<dbReference type="Proteomes" id="UP001570846">
    <property type="component" value="Unassembled WGS sequence"/>
</dbReference>
<keyword evidence="1" id="KW-0732">Signal</keyword>
<evidence type="ECO:0000313" key="6">
    <source>
        <dbReference type="Proteomes" id="UP001570846"/>
    </source>
</evidence>
<dbReference type="InterPro" id="IPR029045">
    <property type="entry name" value="ClpP/crotonase-like_dom_sf"/>
</dbReference>